<keyword evidence="6" id="KW-1185">Reference proteome</keyword>
<dbReference type="InterPro" id="IPR045079">
    <property type="entry name" value="Oxoprolinase-like"/>
</dbReference>
<dbReference type="InterPro" id="IPR008040">
    <property type="entry name" value="Hydant_A_N"/>
</dbReference>
<evidence type="ECO:0000313" key="4">
    <source>
        <dbReference type="EMBL" id="KAA1067223.1"/>
    </source>
</evidence>
<evidence type="ECO:0008006" key="8">
    <source>
        <dbReference type="Google" id="ProtNLM"/>
    </source>
</evidence>
<feature type="region of interest" description="Disordered" evidence="1">
    <location>
        <begin position="640"/>
        <end position="661"/>
    </location>
</feature>
<dbReference type="Proteomes" id="UP000325313">
    <property type="component" value="Unassembled WGS sequence"/>
</dbReference>
<evidence type="ECO:0000259" key="2">
    <source>
        <dbReference type="Pfam" id="PF01968"/>
    </source>
</evidence>
<dbReference type="PANTHER" id="PTHR11365:SF2">
    <property type="entry name" value="5-OXOPROLINASE"/>
    <property type="match status" value="1"/>
</dbReference>
<comment type="caution">
    <text evidence="4">The sequence shown here is derived from an EMBL/GenBank/DDBJ whole genome shotgun (WGS) entry which is preliminary data.</text>
</comment>
<sequence>MEELIADHSIQISIDRGGTFTDVHASWPTTTTTNNNNKSNNKRLEWVTKLLSQDSGYQDAPREGIRRVLEHVLKQPIPRDQKLNTDKIDYIRLSTTVATNALLERRGAKHALLITKGFKDLLEIGNQSRPRIFDLAIQKPSTLYSGVVEVDERVTLLGFTSDPKHHDRQVLFDQEGRVTRTYDQLPHSAGEVVRGNSGEAVQIIKPLDEQLVRQQLVELKGQGFESLAVVLMHSYTYPEHEQQIGRLAKELGFAHISLSSELMPMIKLVTRGTSSTADAYLTPVLRQYIDGFFAGFDESLMKQEAEPNGRRRTRVEFMRSDGGLTDVERFSGLHSILSGPAGGVVGYARTTFDPLNKVPLIGLDMGGTSTDVSRFDGRYETVFESTTAGVTIQSPQLDINTVAAGGGSRLFWRNGLFVTGPESAGASPGPACYRKGGPLAVTDANLLLGRLIPEYFPKIFGPNEDQELDVEASRSLFEELRTTINRDLNQELSLDQVAWGFIKIANETMCRPIRALTEARGYASSKHILSVFGGAGGQHACSLARTLGITRIVIHRHASILSAYGMALADRVVEAQLPSATIYHSAGHSRLGLEKSLDALQEKVCLTLTNQGFQENRIVVERYLNMRYDGTDTALMVLDQSTKPSSSSRSVHTEESLKNHDEEAGKGYDYLEGFREAYLKEFGFLLDRSIPVICDDVRVRGIGKSTEEPGESVDAQLSKIEFRPFDINRIDAEKDNAPDRRRYQSIFFEDLGRVETPILALDWFGVGDYLVGPAVLLDHTQTVIVDPHAKVRFLKDHLVIDL</sequence>
<protein>
    <recommendedName>
        <fullName evidence="8">5-oxoprolinase (ATP-hydrolysing)</fullName>
    </recommendedName>
</protein>
<dbReference type="PANTHER" id="PTHR11365">
    <property type="entry name" value="5-OXOPROLINASE RELATED"/>
    <property type="match status" value="1"/>
</dbReference>
<evidence type="ECO:0000313" key="5">
    <source>
        <dbReference type="EMBL" id="KAA1071546.1"/>
    </source>
</evidence>
<dbReference type="GO" id="GO:0005829">
    <property type="term" value="C:cytosol"/>
    <property type="evidence" value="ECO:0007669"/>
    <property type="project" value="TreeGrafter"/>
</dbReference>
<organism evidence="4 7">
    <name type="scientific">Puccinia graminis f. sp. tritici</name>
    <dbReference type="NCBI Taxonomy" id="56615"/>
    <lineage>
        <taxon>Eukaryota</taxon>
        <taxon>Fungi</taxon>
        <taxon>Dikarya</taxon>
        <taxon>Basidiomycota</taxon>
        <taxon>Pucciniomycotina</taxon>
        <taxon>Pucciniomycetes</taxon>
        <taxon>Pucciniales</taxon>
        <taxon>Pucciniaceae</taxon>
        <taxon>Puccinia</taxon>
    </lineage>
</organism>
<gene>
    <name evidence="5" type="ORF">PGT21_011069</name>
    <name evidence="4" type="ORF">PGTUg99_028172</name>
</gene>
<dbReference type="AlphaFoldDB" id="A0A5B0LTL7"/>
<dbReference type="EMBL" id="VSWC01000170">
    <property type="protein sequence ID" value="KAA1071546.1"/>
    <property type="molecule type" value="Genomic_DNA"/>
</dbReference>
<evidence type="ECO:0000256" key="1">
    <source>
        <dbReference type="SAM" id="MobiDB-lite"/>
    </source>
</evidence>
<proteinExistence type="predicted"/>
<dbReference type="Pfam" id="PF05378">
    <property type="entry name" value="Hydant_A_N"/>
    <property type="match status" value="1"/>
</dbReference>
<accession>A0A5B0LTL7</accession>
<evidence type="ECO:0000313" key="6">
    <source>
        <dbReference type="Proteomes" id="UP000324748"/>
    </source>
</evidence>
<feature type="domain" description="Hydantoinase/oxoprolinase N-terminal" evidence="3">
    <location>
        <begin position="12"/>
        <end position="251"/>
    </location>
</feature>
<dbReference type="GO" id="GO:0006749">
    <property type="term" value="P:glutathione metabolic process"/>
    <property type="evidence" value="ECO:0007669"/>
    <property type="project" value="TreeGrafter"/>
</dbReference>
<feature type="domain" description="Hydantoinase A/oxoprolinase" evidence="2">
    <location>
        <begin position="271"/>
        <end position="571"/>
    </location>
</feature>
<evidence type="ECO:0000259" key="3">
    <source>
        <dbReference type="Pfam" id="PF05378"/>
    </source>
</evidence>
<dbReference type="Proteomes" id="UP000324748">
    <property type="component" value="Unassembled WGS sequence"/>
</dbReference>
<name>A0A5B0LTL7_PUCGR</name>
<feature type="compositionally biased region" description="Basic and acidic residues" evidence="1">
    <location>
        <begin position="651"/>
        <end position="661"/>
    </location>
</feature>
<dbReference type="InterPro" id="IPR002821">
    <property type="entry name" value="Hydantoinase_A"/>
</dbReference>
<evidence type="ECO:0000313" key="7">
    <source>
        <dbReference type="Proteomes" id="UP000325313"/>
    </source>
</evidence>
<dbReference type="EMBL" id="VDEP01000507">
    <property type="protein sequence ID" value="KAA1067223.1"/>
    <property type="molecule type" value="Genomic_DNA"/>
</dbReference>
<dbReference type="OrthoDB" id="3643at2759"/>
<dbReference type="GO" id="GO:0017168">
    <property type="term" value="F:5-oxoprolinase (ATP-hydrolyzing) activity"/>
    <property type="evidence" value="ECO:0007669"/>
    <property type="project" value="TreeGrafter"/>
</dbReference>
<reference evidence="6 7" key="1">
    <citation type="submission" date="2019-05" db="EMBL/GenBank/DDBJ databases">
        <title>Emergence of the Ug99 lineage of the wheat stem rust pathogen through somatic hybridization.</title>
        <authorList>
            <person name="Li F."/>
            <person name="Upadhyaya N.M."/>
            <person name="Sperschneider J."/>
            <person name="Matny O."/>
            <person name="Nguyen-Phuc H."/>
            <person name="Mago R."/>
            <person name="Raley C."/>
            <person name="Miller M.E."/>
            <person name="Silverstein K.A.T."/>
            <person name="Henningsen E."/>
            <person name="Hirsch C.D."/>
            <person name="Visser B."/>
            <person name="Pretorius Z.A."/>
            <person name="Steffenson B.J."/>
            <person name="Schwessinger B."/>
            <person name="Dodds P.N."/>
            <person name="Figueroa M."/>
        </authorList>
    </citation>
    <scope>NUCLEOTIDE SEQUENCE [LARGE SCALE GENOMIC DNA]</scope>
    <source>
        <strain evidence="5">21-0</strain>
        <strain evidence="4 7">Ug99</strain>
    </source>
</reference>
<dbReference type="Pfam" id="PF01968">
    <property type="entry name" value="Hydantoinase_A"/>
    <property type="match status" value="1"/>
</dbReference>